<keyword evidence="3" id="KW-1185">Reference proteome</keyword>
<organism evidence="2 3">
    <name type="scientific">Flavobacterium phage Fpv1</name>
    <dbReference type="NCBI Taxonomy" id="1792274"/>
    <lineage>
        <taxon>Viruses</taxon>
        <taxon>Duplodnaviria</taxon>
        <taxon>Heunggongvirae</taxon>
        <taxon>Uroviricota</taxon>
        <taxon>Caudoviricetes</taxon>
        <taxon>Fipvunavirus</taxon>
        <taxon>Fipvunavirus Fpv1</taxon>
    </lineage>
</organism>
<evidence type="ECO:0000313" key="3">
    <source>
        <dbReference type="Proteomes" id="UP000203780"/>
    </source>
</evidence>
<reference evidence="2 3" key="1">
    <citation type="submission" date="2016-01" db="EMBL/GenBank/DDBJ databases">
        <title>Molecular aspects and genomic diversity of bacteriophages-specific to fish pathogen Flavobacterium psychrophilum.</title>
        <authorList>
            <person name="Castillo D."/>
            <person name="Middelboe M."/>
        </authorList>
    </citation>
    <scope>NUCLEOTIDE SEQUENCE [LARGE SCALE GENOMIC DNA]</scope>
</reference>
<proteinExistence type="predicted"/>
<feature type="domain" description="DOD-type homing endonuclease" evidence="1">
    <location>
        <begin position="22"/>
        <end position="173"/>
    </location>
</feature>
<sequence length="249" mass="28702">MKDSTINTQYFKEINSYNKAYLLGFIAADGAIVQNKGYSSKTLTITIHAKDIALLQLLKSELNSSLNIKDITHKSKSLSSYKLDVNHKRFNTSRKEIIKDLESYGLTSNKSLTMPNLVVNIPIEYRKAFILGYFDGDGCFIDSLVNKKKKRFNVKGEYLRTDEYLSYNSQISIKGTEQFLLGIVQELEIESYHLRQISGQNIHTLTIVKNCEILKFYDCYNYCDFYFQRKKIKFTRKIAQVQTISSPSA</sequence>
<evidence type="ECO:0000259" key="1">
    <source>
        <dbReference type="PROSITE" id="PS50819"/>
    </source>
</evidence>
<dbReference type="SUPFAM" id="SSF55608">
    <property type="entry name" value="Homing endonucleases"/>
    <property type="match status" value="2"/>
</dbReference>
<dbReference type="RefSeq" id="YP_009322057.1">
    <property type="nucleotide sequence ID" value="NC_031914.1"/>
</dbReference>
<dbReference type="InterPro" id="IPR027434">
    <property type="entry name" value="Homing_endonucl"/>
</dbReference>
<accession>A0A1B0WKH7</accession>
<dbReference type="KEGG" id="vg:30307558"/>
<evidence type="ECO:0000313" key="2">
    <source>
        <dbReference type="EMBL" id="ANB40297.1"/>
    </source>
</evidence>
<protein>
    <recommendedName>
        <fullName evidence="1">DOD-type homing endonuclease domain-containing protein</fullName>
    </recommendedName>
</protein>
<dbReference type="EMBL" id="KU599877">
    <property type="protein sequence ID" value="ANB40297.1"/>
    <property type="molecule type" value="Genomic_DNA"/>
</dbReference>
<dbReference type="InterPro" id="IPR004860">
    <property type="entry name" value="LAGLIDADG_dom"/>
</dbReference>
<dbReference type="GeneID" id="30307558"/>
<dbReference type="Gene3D" id="3.10.28.10">
    <property type="entry name" value="Homing endonucleases"/>
    <property type="match status" value="1"/>
</dbReference>
<dbReference type="Proteomes" id="UP000203780">
    <property type="component" value="Segment"/>
</dbReference>
<name>A0A1B0WKH7_9CAUD</name>
<dbReference type="Pfam" id="PF00961">
    <property type="entry name" value="LAGLIDADG_1"/>
    <property type="match status" value="1"/>
</dbReference>
<dbReference type="GO" id="GO:0004519">
    <property type="term" value="F:endonuclease activity"/>
    <property type="evidence" value="ECO:0007669"/>
    <property type="project" value="InterPro"/>
</dbReference>
<dbReference type="InterPro" id="IPR004042">
    <property type="entry name" value="Intein_endonuc_central"/>
</dbReference>
<dbReference type="PROSITE" id="PS50819">
    <property type="entry name" value="INTEIN_ENDONUCLEASE"/>
    <property type="match status" value="1"/>
</dbReference>